<dbReference type="PANTHER" id="PTHR33841">
    <property type="entry name" value="DNA METHYLTRANSFERASE YEEA-RELATED"/>
    <property type="match status" value="1"/>
</dbReference>
<evidence type="ECO:0000313" key="9">
    <source>
        <dbReference type="EMBL" id="CAH1002579.1"/>
    </source>
</evidence>
<dbReference type="InterPro" id="IPR002052">
    <property type="entry name" value="DNA_methylase_N6_adenine_CS"/>
</dbReference>
<dbReference type="Proteomes" id="UP000837803">
    <property type="component" value="Unassembled WGS sequence"/>
</dbReference>
<comment type="caution">
    <text evidence="9">The sequence shown here is derived from an EMBL/GenBank/DDBJ whole genome shotgun (WGS) entry which is preliminary data.</text>
</comment>
<comment type="catalytic activity">
    <reaction evidence="4">
        <text>a 2'-deoxyadenosine in DNA + S-adenosyl-L-methionine = an N(6)-methyl-2'-deoxyadenosine in DNA + S-adenosyl-L-homocysteine + H(+)</text>
        <dbReference type="Rhea" id="RHEA:15197"/>
        <dbReference type="Rhea" id="RHEA-COMP:12418"/>
        <dbReference type="Rhea" id="RHEA-COMP:12419"/>
        <dbReference type="ChEBI" id="CHEBI:15378"/>
        <dbReference type="ChEBI" id="CHEBI:57856"/>
        <dbReference type="ChEBI" id="CHEBI:59789"/>
        <dbReference type="ChEBI" id="CHEBI:90615"/>
        <dbReference type="ChEBI" id="CHEBI:90616"/>
        <dbReference type="EC" id="2.1.1.72"/>
    </reaction>
</comment>
<evidence type="ECO:0000259" key="6">
    <source>
        <dbReference type="Pfam" id="PF20465"/>
    </source>
</evidence>
<protein>
    <recommendedName>
        <fullName evidence="1">site-specific DNA-methyltransferase (adenine-specific)</fullName>
        <ecNumber evidence="1">2.1.1.72</ecNumber>
    </recommendedName>
</protein>
<dbReference type="PROSITE" id="PS00092">
    <property type="entry name" value="N6_MTASE"/>
    <property type="match status" value="1"/>
</dbReference>
<dbReference type="Gene3D" id="3.40.50.150">
    <property type="entry name" value="Vaccinia Virus protein VP39"/>
    <property type="match status" value="1"/>
</dbReference>
<keyword evidence="2" id="KW-0489">Methyltransferase</keyword>
<evidence type="ECO:0000259" key="7">
    <source>
        <dbReference type="Pfam" id="PF20466"/>
    </source>
</evidence>
<dbReference type="InterPro" id="IPR046819">
    <property type="entry name" value="MmeI_hel"/>
</dbReference>
<dbReference type="PRINTS" id="PR00507">
    <property type="entry name" value="N12N6MTFRASE"/>
</dbReference>
<keyword evidence="10" id="KW-1185">Reference proteome</keyword>
<evidence type="ECO:0000256" key="2">
    <source>
        <dbReference type="ARBA" id="ARBA00022603"/>
    </source>
</evidence>
<dbReference type="EMBL" id="CAKLPZ010000006">
    <property type="protein sequence ID" value="CAH1002579.1"/>
    <property type="molecule type" value="Genomic_DNA"/>
</dbReference>
<dbReference type="SUPFAM" id="SSF53335">
    <property type="entry name" value="S-adenosyl-L-methionine-dependent methyltransferases"/>
    <property type="match status" value="1"/>
</dbReference>
<name>A0ABM9B5C0_9BACT</name>
<dbReference type="InterPro" id="IPR046820">
    <property type="entry name" value="MmeI_TRD"/>
</dbReference>
<dbReference type="Pfam" id="PF20466">
    <property type="entry name" value="MmeI_TRD"/>
    <property type="match status" value="1"/>
</dbReference>
<keyword evidence="3" id="KW-0808">Transferase</keyword>
<dbReference type="InterPro" id="IPR029063">
    <property type="entry name" value="SAM-dependent_MTases_sf"/>
</dbReference>
<gene>
    <name evidence="9" type="ORF">LEM8419_03453</name>
</gene>
<dbReference type="Pfam" id="PF20464">
    <property type="entry name" value="MmeI_N"/>
    <property type="match status" value="1"/>
</dbReference>
<evidence type="ECO:0000256" key="4">
    <source>
        <dbReference type="ARBA" id="ARBA00047942"/>
    </source>
</evidence>
<evidence type="ECO:0000256" key="3">
    <source>
        <dbReference type="ARBA" id="ARBA00022679"/>
    </source>
</evidence>
<evidence type="ECO:0000256" key="1">
    <source>
        <dbReference type="ARBA" id="ARBA00011900"/>
    </source>
</evidence>
<evidence type="ECO:0000313" key="10">
    <source>
        <dbReference type="Proteomes" id="UP000837803"/>
    </source>
</evidence>
<feature type="domain" description="MmeI-like DNA-methyltransferase" evidence="8">
    <location>
        <begin position="404"/>
        <end position="693"/>
    </location>
</feature>
<organism evidence="9 10">
    <name type="scientific">Neolewinella maritima</name>
    <dbReference type="NCBI Taxonomy" id="1383882"/>
    <lineage>
        <taxon>Bacteria</taxon>
        <taxon>Pseudomonadati</taxon>
        <taxon>Bacteroidota</taxon>
        <taxon>Saprospiria</taxon>
        <taxon>Saprospirales</taxon>
        <taxon>Lewinellaceae</taxon>
        <taxon>Neolewinella</taxon>
    </lineage>
</organism>
<dbReference type="InterPro" id="IPR050953">
    <property type="entry name" value="N4_N6_ade-DNA_methylase"/>
</dbReference>
<dbReference type="InterPro" id="IPR046817">
    <property type="entry name" value="MmeI_N"/>
</dbReference>
<feature type="domain" description="MmeI-like target recognition" evidence="7">
    <location>
        <begin position="758"/>
        <end position="943"/>
    </location>
</feature>
<feature type="domain" description="MmeI-like N-terminal" evidence="5">
    <location>
        <begin position="7"/>
        <end position="227"/>
    </location>
</feature>
<dbReference type="Pfam" id="PF20473">
    <property type="entry name" value="MmeI_Mtase"/>
    <property type="match status" value="1"/>
</dbReference>
<reference evidence="9" key="1">
    <citation type="submission" date="2021-12" db="EMBL/GenBank/DDBJ databases">
        <authorList>
            <person name="Rodrigo-Torres L."/>
            <person name="Arahal R. D."/>
            <person name="Lucena T."/>
        </authorList>
    </citation>
    <scope>NUCLEOTIDE SEQUENCE</scope>
    <source>
        <strain evidence="9">CECT 8419</strain>
    </source>
</reference>
<sequence length="1156" mass="129293">MTDVSHFVQKWSTSGAAESSNAQSFTNDLCELIGVPKPDPSLPDESENTYVFEKRVTGRNGNTKFIDCYRRGHFILENKQGATLESAAALSAEKTQHLRSRKTGHGKRGTRGWDVAMEKARKQAENYARLLDGPEIRGGRPPFIMVADVGHSIALYADWSRAGGHYQPFPDPNNYRIPIPELHREELRERLRLVWTDPLVLDPARRSAKVTKKIADRLARLAKSLEQAPTLSLQEDSQAAIAKFLMRCLFTMFAEDAGLLPDEAFTKLLRLTKRQPAGFVPQLEALWGAMDTGGFSIALNAPVKRFNGGLFANSTAIALDKDQIQLLIEAAEADWREVEPAIFGTLLERALDPRERHSLGAHYTPRAYVERLVQPTILEPLRHEWESVQTAALALADEDKTDRAIAKVEGFLQRLADLRVLDPACGSGNFLYVTLELLKRLEGEVRNTLRDLGQGQISIGLTGATITPENMLGIELNPRAAAIAELVLWIGYLQWHLRSTGGVSDLGEPIIRDYHNIENRDAILAWDSIEPQLDDNGIPVTRWDGITFKVHPATGQDVPDDTARTQVHHYLGARKAEWPQADFIVGNPPFLGKGEKMRQALGDGYVKDLRTVYKKVPGSADFVMYWWYKAALTLQTGRLEQFGFITTNSIWQTFNRRVMADFLEAKKPVSITYAVPDHPWVDASDGAAVRIAMTVARNGSELGTLLTTEGVESERENGQIEVGLKGKQGKILQDLTIGANVAGAVELKYSKDTHSFGMMIRGSGFILSDEDATQLLNDSSASYADVVKPYRNGKDITQNSRNSYIIDLYGFEPHEVQDRYPRVYQHVVDHVKPERDASRDKGFREKWWLFGRTRPMLRSALRGLSQCIVTPETAKHRFFVFQNVGIIPDHKLIAIASSDTFVLGVLSSNIHVTWSDAAGGRLGIGNDSVYNKTKCLNTFPFPDPTEAQKETIRHLAERLDSHRKRQQVQHMKLTITGMYNVLEKLRSEKPLDEKDRKIYEQGLVGILRQLHDDLDKAVAEAYGWNSSLPSGEILQRLVELNAERAAEEARGLVRWLRPEYQAPEEQGVQSTLVLEEDNVAVVVVAEKRKWPKDLTEQVTSLRDLLRETGETPLPVTAIATAYQPKLSAKRQAEAANLLEMMASLGQAELTDGGWRG</sequence>
<dbReference type="RefSeq" id="WP_238752408.1">
    <property type="nucleotide sequence ID" value="NZ_CAKLPZ010000006.1"/>
</dbReference>
<dbReference type="EC" id="2.1.1.72" evidence="1"/>
<dbReference type="Pfam" id="PF20465">
    <property type="entry name" value="MmeI_hel"/>
    <property type="match status" value="1"/>
</dbReference>
<dbReference type="InterPro" id="IPR046816">
    <property type="entry name" value="MmeI_Mtase"/>
</dbReference>
<feature type="domain" description="MmeI-like helicase spacer" evidence="6">
    <location>
        <begin position="240"/>
        <end position="311"/>
    </location>
</feature>
<evidence type="ECO:0000259" key="5">
    <source>
        <dbReference type="Pfam" id="PF20464"/>
    </source>
</evidence>
<accession>A0ABM9B5C0</accession>
<dbReference type="PANTHER" id="PTHR33841:SF1">
    <property type="entry name" value="DNA METHYLTRANSFERASE A"/>
    <property type="match status" value="1"/>
</dbReference>
<evidence type="ECO:0000259" key="8">
    <source>
        <dbReference type="Pfam" id="PF20473"/>
    </source>
</evidence>
<proteinExistence type="predicted"/>